<evidence type="ECO:0000313" key="2">
    <source>
        <dbReference type="Proteomes" id="UP000189677"/>
    </source>
</evidence>
<dbReference type="Proteomes" id="UP000189677">
    <property type="component" value="Chromosome"/>
</dbReference>
<sequence>MTTKRRTPGTHWRHQTPTFTQDPDTLRRLLDALNRNHPIDFATISRTVAEALVAQLPPERAWVDGTTLRLRGHLQLLLTEYDGDTDAPATLALHRDAYRLLALCDTFDATTPPLHAYELMRALAETTRSFADLHVTEGRRQ</sequence>
<dbReference type="InterPro" id="IPR046300">
    <property type="entry name" value="DUF6415"/>
</dbReference>
<dbReference type="Pfam" id="PF19979">
    <property type="entry name" value="DUF6415"/>
    <property type="match status" value="1"/>
</dbReference>
<evidence type="ECO:0000313" key="1">
    <source>
        <dbReference type="EMBL" id="AQU68123.1"/>
    </source>
</evidence>
<gene>
    <name evidence="1" type="ORF">BBN63_19790</name>
</gene>
<dbReference type="OrthoDB" id="4329915at2"/>
<keyword evidence="2" id="KW-1185">Reference proteome</keyword>
<reference evidence="1 2" key="1">
    <citation type="submission" date="2016-11" db="EMBL/GenBank/DDBJ databases">
        <title>Complete genome sequence of Streptomyces niveus SCSIO 3406.</title>
        <authorList>
            <person name="Zhu Q."/>
            <person name="Cheng W."/>
            <person name="Song Y."/>
            <person name="Li Q."/>
            <person name="Ju J."/>
        </authorList>
    </citation>
    <scope>NUCLEOTIDE SEQUENCE [LARGE SCALE GENOMIC DNA]</scope>
    <source>
        <strain evidence="1 2">SCSIO 3406</strain>
    </source>
</reference>
<protein>
    <submittedName>
        <fullName evidence="1">Uncharacterized protein</fullName>
    </submittedName>
</protein>
<dbReference type="AlphaFoldDB" id="A0A1U9QVV5"/>
<accession>A0A1U9QVV5</accession>
<dbReference type="EMBL" id="CP018047">
    <property type="protein sequence ID" value="AQU68123.1"/>
    <property type="molecule type" value="Genomic_DNA"/>
</dbReference>
<organism evidence="1 2">
    <name type="scientific">Streptomyces niveus</name>
    <name type="common">Streptomyces spheroides</name>
    <dbReference type="NCBI Taxonomy" id="193462"/>
    <lineage>
        <taxon>Bacteria</taxon>
        <taxon>Bacillati</taxon>
        <taxon>Actinomycetota</taxon>
        <taxon>Actinomycetes</taxon>
        <taxon>Kitasatosporales</taxon>
        <taxon>Streptomycetaceae</taxon>
        <taxon>Streptomyces</taxon>
    </lineage>
</organism>
<name>A0A1U9QVV5_STRNV</name>
<proteinExistence type="predicted"/>
<dbReference type="RefSeq" id="WP_078076718.1">
    <property type="nucleotide sequence ID" value="NZ_CP018047.1"/>
</dbReference>
<dbReference type="KEGG" id="snw:BBN63_19790"/>